<feature type="domain" description="SCP" evidence="1">
    <location>
        <begin position="4"/>
        <end position="117"/>
    </location>
</feature>
<comment type="caution">
    <text evidence="2">The sequence shown here is derived from an EMBL/GenBank/DDBJ whole genome shotgun (WGS) entry which is preliminary data.</text>
</comment>
<dbReference type="PRINTS" id="PR00837">
    <property type="entry name" value="V5TPXLIKE"/>
</dbReference>
<dbReference type="PANTHER" id="PTHR10334">
    <property type="entry name" value="CYSTEINE-RICH SECRETORY PROTEIN-RELATED"/>
    <property type="match status" value="1"/>
</dbReference>
<dbReference type="PROSITE" id="PS01009">
    <property type="entry name" value="CRISP_1"/>
    <property type="match status" value="1"/>
</dbReference>
<dbReference type="InterPro" id="IPR018244">
    <property type="entry name" value="Allrgn_V5/Tpx1_CS"/>
</dbReference>
<dbReference type="InterPro" id="IPR035940">
    <property type="entry name" value="CAP_sf"/>
</dbReference>
<dbReference type="Gene3D" id="3.40.33.10">
    <property type="entry name" value="CAP"/>
    <property type="match status" value="1"/>
</dbReference>
<reference evidence="2 3" key="1">
    <citation type="submission" date="2017-03" db="EMBL/GenBank/DDBJ databases">
        <title>Genome Survey of Euroglyphus maynei.</title>
        <authorList>
            <person name="Arlian L.G."/>
            <person name="Morgan M.S."/>
            <person name="Rider S.D."/>
        </authorList>
    </citation>
    <scope>NUCLEOTIDE SEQUENCE [LARGE SCALE GENOMIC DNA]</scope>
    <source>
        <strain evidence="2">Arlian Lab</strain>
        <tissue evidence="2">Whole body</tissue>
    </source>
</reference>
<protein>
    <submittedName>
        <fullName evidence="2">Cysteine-rich secretory protein-like protein</fullName>
    </submittedName>
</protein>
<dbReference type="InterPro" id="IPR001283">
    <property type="entry name" value="CRISP-related"/>
</dbReference>
<name>A0A1Y3BBF6_EURMA</name>
<dbReference type="SUPFAM" id="SSF55797">
    <property type="entry name" value="PR-1-like"/>
    <property type="match status" value="1"/>
</dbReference>
<evidence type="ECO:0000259" key="1">
    <source>
        <dbReference type="SMART" id="SM00198"/>
    </source>
</evidence>
<dbReference type="Pfam" id="PF00188">
    <property type="entry name" value="CAP"/>
    <property type="match status" value="1"/>
</dbReference>
<accession>A0A1Y3BBF6</accession>
<proteinExistence type="predicted"/>
<keyword evidence="3" id="KW-1185">Reference proteome</keyword>
<dbReference type="InterPro" id="IPR014044">
    <property type="entry name" value="CAP_dom"/>
</dbReference>
<gene>
    <name evidence="2" type="ORF">BLA29_006908</name>
</gene>
<dbReference type="SMART" id="SM00198">
    <property type="entry name" value="SCP"/>
    <property type="match status" value="1"/>
</dbReference>
<sequence length="201" mass="23248">MQMREREKLEQIARYRAIELAKKDGTNFYHHDHMDVGENLAWNSREPVDCRIPLQLWYDEWKTYNFQNPHINPRNGHFSQLVWKSSQRIGCGQAISKGRKGGTFTVCNYDPPGNYKGEEVQNVSPPLNGVGVQWNPLGSNSNVQLPPLSSSGINYSARKINNWLAKPTTTFGNNKYHYPKRSFVKNPYMNYGYGVKPAFYW</sequence>
<dbReference type="GO" id="GO:0005576">
    <property type="term" value="C:extracellular region"/>
    <property type="evidence" value="ECO:0007669"/>
    <property type="project" value="InterPro"/>
</dbReference>
<dbReference type="AlphaFoldDB" id="A0A1Y3BBF6"/>
<dbReference type="Proteomes" id="UP000194236">
    <property type="component" value="Unassembled WGS sequence"/>
</dbReference>
<evidence type="ECO:0000313" key="2">
    <source>
        <dbReference type="EMBL" id="OTF78199.1"/>
    </source>
</evidence>
<dbReference type="OrthoDB" id="6507808at2759"/>
<dbReference type="EMBL" id="MUJZ01029004">
    <property type="protein sequence ID" value="OTF78199.1"/>
    <property type="molecule type" value="Genomic_DNA"/>
</dbReference>
<organism evidence="2 3">
    <name type="scientific">Euroglyphus maynei</name>
    <name type="common">Mayne's house dust mite</name>
    <dbReference type="NCBI Taxonomy" id="6958"/>
    <lineage>
        <taxon>Eukaryota</taxon>
        <taxon>Metazoa</taxon>
        <taxon>Ecdysozoa</taxon>
        <taxon>Arthropoda</taxon>
        <taxon>Chelicerata</taxon>
        <taxon>Arachnida</taxon>
        <taxon>Acari</taxon>
        <taxon>Acariformes</taxon>
        <taxon>Sarcoptiformes</taxon>
        <taxon>Astigmata</taxon>
        <taxon>Psoroptidia</taxon>
        <taxon>Analgoidea</taxon>
        <taxon>Pyroglyphidae</taxon>
        <taxon>Pyroglyphinae</taxon>
        <taxon>Euroglyphus</taxon>
    </lineage>
</organism>
<evidence type="ECO:0000313" key="3">
    <source>
        <dbReference type="Proteomes" id="UP000194236"/>
    </source>
</evidence>